<evidence type="ECO:0000256" key="8">
    <source>
        <dbReference type="ARBA" id="ARBA00023143"/>
    </source>
</evidence>
<dbReference type="Proteomes" id="UP001379945">
    <property type="component" value="Unassembled WGS sequence"/>
</dbReference>
<evidence type="ECO:0000256" key="3">
    <source>
        <dbReference type="ARBA" id="ARBA00021717"/>
    </source>
</evidence>
<feature type="transmembrane region" description="Helical" evidence="10">
    <location>
        <begin position="12"/>
        <end position="33"/>
    </location>
</feature>
<feature type="transmembrane region" description="Helical" evidence="10">
    <location>
        <begin position="40"/>
        <end position="58"/>
    </location>
</feature>
<evidence type="ECO:0000256" key="1">
    <source>
        <dbReference type="ARBA" id="ARBA00002578"/>
    </source>
</evidence>
<keyword evidence="6 10" id="KW-1133">Transmembrane helix</keyword>
<feature type="transmembrane region" description="Helical" evidence="10">
    <location>
        <begin position="129"/>
        <end position="156"/>
    </location>
</feature>
<dbReference type="PANTHER" id="PTHR30065:SF8">
    <property type="entry name" value="FLAGELLAR BIOSYNTHETIC PROTEIN FLIR"/>
    <property type="match status" value="1"/>
</dbReference>
<feature type="transmembrane region" description="Helical" evidence="10">
    <location>
        <begin position="214"/>
        <end position="234"/>
    </location>
</feature>
<evidence type="ECO:0000256" key="10">
    <source>
        <dbReference type="RuleBase" id="RU362071"/>
    </source>
</evidence>
<dbReference type="PANTHER" id="PTHR30065">
    <property type="entry name" value="FLAGELLAR BIOSYNTHETIC PROTEIN FLIR"/>
    <property type="match status" value="1"/>
</dbReference>
<keyword evidence="5 10" id="KW-0812">Transmembrane</keyword>
<keyword evidence="11" id="KW-0969">Cilium</keyword>
<dbReference type="NCBIfam" id="TIGR01400">
    <property type="entry name" value="fliR"/>
    <property type="match status" value="1"/>
</dbReference>
<dbReference type="InterPro" id="IPR002010">
    <property type="entry name" value="T3SS_IM_R"/>
</dbReference>
<comment type="caution">
    <text evidence="11">The sequence shown here is derived from an EMBL/GenBank/DDBJ whole genome shotgun (WGS) entry which is preliminary data.</text>
</comment>
<evidence type="ECO:0000256" key="6">
    <source>
        <dbReference type="ARBA" id="ARBA00022989"/>
    </source>
</evidence>
<comment type="function">
    <text evidence="1 10">Role in flagellar biosynthesis.</text>
</comment>
<organism evidence="11 12">
    <name type="scientific">Ideonella margarita</name>
    <dbReference type="NCBI Taxonomy" id="2984191"/>
    <lineage>
        <taxon>Bacteria</taxon>
        <taxon>Pseudomonadati</taxon>
        <taxon>Pseudomonadota</taxon>
        <taxon>Betaproteobacteria</taxon>
        <taxon>Burkholderiales</taxon>
        <taxon>Sphaerotilaceae</taxon>
        <taxon>Ideonella</taxon>
    </lineage>
</organism>
<dbReference type="RefSeq" id="WP_341400002.1">
    <property type="nucleotide sequence ID" value="NZ_JBBUTI010000010.1"/>
</dbReference>
<keyword evidence="7 10" id="KW-0472">Membrane</keyword>
<protein>
    <recommendedName>
        <fullName evidence="3 9">Flagellar biosynthetic protein FliR</fullName>
    </recommendedName>
</protein>
<proteinExistence type="inferred from homology"/>
<dbReference type="EMBL" id="JBBUTI010000010">
    <property type="protein sequence ID" value="MEK8047696.1"/>
    <property type="molecule type" value="Genomic_DNA"/>
</dbReference>
<dbReference type="InterPro" id="IPR006303">
    <property type="entry name" value="FliR"/>
</dbReference>
<keyword evidence="11" id="KW-0966">Cell projection</keyword>
<evidence type="ECO:0000256" key="4">
    <source>
        <dbReference type="ARBA" id="ARBA00022475"/>
    </source>
</evidence>
<reference evidence="11 12" key="1">
    <citation type="submission" date="2024-04" db="EMBL/GenBank/DDBJ databases">
        <title>Novel species of the genus Ideonella isolated from streams.</title>
        <authorList>
            <person name="Lu H."/>
        </authorList>
    </citation>
    <scope>NUCLEOTIDE SEQUENCE [LARGE SCALE GENOMIC DNA]</scope>
    <source>
        <strain evidence="11 12">LYT19W</strain>
    </source>
</reference>
<evidence type="ECO:0000313" key="11">
    <source>
        <dbReference type="EMBL" id="MEK8047696.1"/>
    </source>
</evidence>
<keyword evidence="4 10" id="KW-1003">Cell membrane</keyword>
<evidence type="ECO:0000256" key="7">
    <source>
        <dbReference type="ARBA" id="ARBA00023136"/>
    </source>
</evidence>
<gene>
    <name evidence="11" type="primary">fliR</name>
    <name evidence="11" type="ORF">AACH00_15140</name>
</gene>
<dbReference type="Pfam" id="PF01311">
    <property type="entry name" value="Bac_export_1"/>
    <property type="match status" value="1"/>
</dbReference>
<evidence type="ECO:0000256" key="2">
    <source>
        <dbReference type="ARBA" id="ARBA00009772"/>
    </source>
</evidence>
<name>A0ABU9C728_9BURK</name>
<keyword evidence="12" id="KW-1185">Reference proteome</keyword>
<keyword evidence="8 10" id="KW-0975">Bacterial flagellum</keyword>
<sequence>MITISEAQLLAWITPVIWPSLRVLALFQTMPVLGQRTVPARVRICLSMLVALSASGLVPPIEPVPLDSAVAVLLAVQQVLIGVTIGFAVRLVFAAVEFAGEIAGLQMGMNFSGFFDPISATQATASSRFFGTLVAFLFIVVNGHLTVIQAVVQSLIAFPVSPEPFAFLKATMPHQWGAQIFSMGLWIAMPMIAMLLFVNLVLGVISRVAPQSNIFSLGFPITMGVGLVGMMAMLPMMQTPFIVTLEKMLKIFQP</sequence>
<evidence type="ECO:0000256" key="5">
    <source>
        <dbReference type="ARBA" id="ARBA00022692"/>
    </source>
</evidence>
<keyword evidence="11" id="KW-0282">Flagellum</keyword>
<comment type="similarity">
    <text evidence="2 10">Belongs to the FliR/MopE/SpaR family.</text>
</comment>
<comment type="subcellular location">
    <subcellularLocation>
        <location evidence="10">Cell membrane</location>
        <topology evidence="10">Multi-pass membrane protein</topology>
    </subcellularLocation>
    <subcellularLocation>
        <location evidence="10">Bacterial flagellum basal body</location>
    </subcellularLocation>
</comment>
<evidence type="ECO:0000313" key="12">
    <source>
        <dbReference type="Proteomes" id="UP001379945"/>
    </source>
</evidence>
<dbReference type="PRINTS" id="PR00953">
    <property type="entry name" value="TYPE3IMRPROT"/>
</dbReference>
<evidence type="ECO:0000256" key="9">
    <source>
        <dbReference type="NCBIfam" id="TIGR01400"/>
    </source>
</evidence>
<feature type="transmembrane region" description="Helical" evidence="10">
    <location>
        <begin position="176"/>
        <end position="202"/>
    </location>
</feature>
<feature type="transmembrane region" description="Helical" evidence="10">
    <location>
        <begin position="70"/>
        <end position="93"/>
    </location>
</feature>
<accession>A0ABU9C728</accession>